<keyword evidence="5" id="KW-1185">Reference proteome</keyword>
<dbReference type="CDD" id="cd17936">
    <property type="entry name" value="EEXXEc_NFX1"/>
    <property type="match status" value="1"/>
</dbReference>
<dbReference type="PANTHER" id="PTHR10887:SF341">
    <property type="entry name" value="NFX1-TYPE ZINC FINGER-CONTAINING PROTEIN 1"/>
    <property type="match status" value="1"/>
</dbReference>
<name>A0A915BYE0_PARUN</name>
<organism evidence="5 6">
    <name type="scientific">Parascaris univalens</name>
    <name type="common">Nematode worm</name>
    <dbReference type="NCBI Taxonomy" id="6257"/>
    <lineage>
        <taxon>Eukaryota</taxon>
        <taxon>Metazoa</taxon>
        <taxon>Ecdysozoa</taxon>
        <taxon>Nematoda</taxon>
        <taxon>Chromadorea</taxon>
        <taxon>Rhabditida</taxon>
        <taxon>Spirurina</taxon>
        <taxon>Ascaridomorpha</taxon>
        <taxon>Ascaridoidea</taxon>
        <taxon>Ascarididae</taxon>
        <taxon>Parascaris</taxon>
    </lineage>
</organism>
<dbReference type="CDD" id="cd18808">
    <property type="entry name" value="SF1_C_Upf1"/>
    <property type="match status" value="1"/>
</dbReference>
<dbReference type="GO" id="GO:0031380">
    <property type="term" value="C:nuclear RNA-directed RNA polymerase complex"/>
    <property type="evidence" value="ECO:0007669"/>
    <property type="project" value="TreeGrafter"/>
</dbReference>
<feature type="region of interest" description="Disordered" evidence="1">
    <location>
        <begin position="216"/>
        <end position="235"/>
    </location>
</feature>
<proteinExistence type="predicted"/>
<feature type="domain" description="DNA2/NAM7 helicase helicase" evidence="2">
    <location>
        <begin position="1094"/>
        <end position="1192"/>
    </location>
</feature>
<evidence type="ECO:0000259" key="3">
    <source>
        <dbReference type="Pfam" id="PF13087"/>
    </source>
</evidence>
<evidence type="ECO:0000256" key="1">
    <source>
        <dbReference type="SAM" id="MobiDB-lite"/>
    </source>
</evidence>
<dbReference type="WBParaSite" id="PgR066_g014_t02">
    <property type="protein sequence ID" value="PgR066_g014_t02"/>
    <property type="gene ID" value="PgR066_g014"/>
</dbReference>
<dbReference type="Pfam" id="PF25396">
    <property type="entry name" value="ZNFX1"/>
    <property type="match status" value="1"/>
</dbReference>
<accession>A0A915BYE0</accession>
<dbReference type="GO" id="GO:0004386">
    <property type="term" value="F:helicase activity"/>
    <property type="evidence" value="ECO:0007669"/>
    <property type="project" value="InterPro"/>
</dbReference>
<feature type="compositionally biased region" description="Polar residues" evidence="1">
    <location>
        <begin position="162"/>
        <end position="174"/>
    </location>
</feature>
<dbReference type="InterPro" id="IPR045055">
    <property type="entry name" value="DNA2/NAM7-like"/>
</dbReference>
<feature type="compositionally biased region" description="Basic and acidic residues" evidence="1">
    <location>
        <begin position="223"/>
        <end position="232"/>
    </location>
</feature>
<feature type="compositionally biased region" description="Low complexity" evidence="1">
    <location>
        <begin position="144"/>
        <end position="155"/>
    </location>
</feature>
<dbReference type="Pfam" id="PF13086">
    <property type="entry name" value="AAA_11"/>
    <property type="match status" value="2"/>
</dbReference>
<sequence>MMERDWAVVVYGERHKHLIDCSLTRSFAKVFLEKSTVFAVFHLSDCPSIFFSKNLSILFEEVRELYSEQKPNAPFMLIVFINDSGEDSISKRFCMAFSELMFIMDVSGDQFIACSRDSSYVVIIEWLRKMSAIIDDYENPPHLSQISRKSHSSQSDLRPTKMTETASASAPSQLQSTDLLKGSDLLRNQVDSRLKQSTPSSVRRVNDSKRNVIERSGFAHNSNLDKDEQERVVEDDEGNTALEFRLLLRTLEDVEKLDEDIAGAYLLRYIDSASVQNRLNKPWSSREKNGRLLQLMCEALSTNLPDKQYDVALFTERLFTSGFPQRVFFDGVFPAIESASFWDWDMLYSLHDLLKLFCIARPFNPRRMEDLMRNVEHFLEQLPDRFWKEVPQMARYEIVALMDSLDMHFESASDEETISDLDDEEYRPAWVDCDQTEPPQDFRTLPTRLVQSDIIHPVRPYLRRNKEKGSFSDVEQYLDVQFRLLREDFVSPMRDGIAVWKAHTDDDAFLSRSRDLYEQLDLLIISGVRVEGAQIKRSSGETLRYIKFQPSTSYLDASSQKLKFGQMVALSSDGFKEEALFATIVESSDSRLTDGRIGVSFTSESEPEVSKAKIYTLIESNAYFEMYQHVLEVLKQFGSDIPLPFACYLVDAETKVKLPAYLTRPLATDTKDNDSDEAPKTIPTEISIYGTKYPIKRLMYTLDGKRMGLDEYQRNALVNALKSELAILQGPPGTGKTFIGRVLVRVLFENMQLWNPARTHPLLVVCYTNHALDQFLEGILEDFNDSKFSKEFPTVVRLGGRCKNESLQRCMKAQILEDFDELIDEIAKADKNIVMGQRAKIIKKIGERSALLSERKRDIITYEWLSRVISPLHRKQFSDLRRKAGKTSGRLQMMDETLSEWLTAGTSAEEERSARGTLSSEDGVDYGIVQGLTLQQRTFVKSVEKRSNVAQEQWNAEEDECGFSDRSSLTNECDEESEGASDVEQVMTWKEIEEALMESEMGVNDHYHLGAWDLDEDSRGCNSDKVTIFPPVDSGGKYHVQVQYDRDIVARLNELKGDILKAKPLSSSEAASIKNIDTLHQSRRWMLYAFWVEELNDLANKELSGLFQQYQKHVLKVKETYEKLDEIVLRKALVIGATTTGAAKSRSLLRRLACPIVIIEEAAEVLEAHVLASFTEKCEHAILIGDHQQLRPNPAVHLLAREYKLEISMFERLVKNNYPYSTLVYQHRMAPSISGPLMPFFYPLLEDAENVKTYPNVKGCKYNLFFKTHREPETQIDSMSHCNNFEGDFAVELAAYLCRQGYSGEQITLLCTYAAQSAYVRMSVENRFDFTDTPRVENVDNYQGEENDIVILCLVRSYPSETIGFLAVSNRVCVALSRAKIGFYIVGNIDFLANHSRLWAKIDKSLRENECIGEGFPIVCSIHKNVQEIYDAKEFKKKSPDGGCTLDCSVRLKCGHLCGRRCHADDQEHLKPCTQQCNKFLDCKFQHRCKKRCGEPCGSCTSIVSEVLPCGHAVAVACVLYGKRGCTCRCEKILKCGHQCANKCGEPCTLKCVQIVERKLACGHRLGLKCYEDTTKYKCRVISEKLCSRGHSTIVECSSIEAPCKAPCGRPLPCGHLCRNECHECASAVKCAEHCKAQCGKLLKCGHKCIRRCGEDCEPCPAACLHECQHMCCGEQSTVAEVRKRKCSEACFFCAETCANTCAHRSCPSPCWQPCSVQPCEHACERKLPCRHPCAGLCGEVCPKLCGRCTPERWKELFGTTASSGRILQIESCGCLLLVVKADMAIMRQLHLREPLRCPKCLSKLTVKSCFRYAIQLKKEKLANEKGKFARGLGDCSGYSGLKKTIIERLRIELDQLEGRSYAYQKQAFIRCLVQTLNNMQSQISLSSFNEVAADVWNRLSLDLVDLCTMCRRVAIAKFKSVPKKTPHLHALFKQYFAEHNDVRASLNSHLMVLVNYVSRNGGDMLSVLIPSLACGVRAVFVKYQVGMLITEISKRGCDITKTQMDDIKVAIDTALKTAGEKKQRMNVVSLMKKLTTIYEGFSLAHIVWAELRCLQ</sequence>
<feature type="domain" description="DNA2/NAM7 helicase-like C-terminal" evidence="3">
    <location>
        <begin position="1205"/>
        <end position="1389"/>
    </location>
</feature>
<dbReference type="InterPro" id="IPR057373">
    <property type="entry name" value="ZNFX1"/>
</dbReference>
<feature type="region of interest" description="Disordered" evidence="1">
    <location>
        <begin position="143"/>
        <end position="174"/>
    </location>
</feature>
<dbReference type="CDD" id="cd06008">
    <property type="entry name" value="NF-X1-zinc-finger"/>
    <property type="match status" value="2"/>
</dbReference>
<evidence type="ECO:0000259" key="4">
    <source>
        <dbReference type="Pfam" id="PF25396"/>
    </source>
</evidence>
<dbReference type="Pfam" id="PF13087">
    <property type="entry name" value="AAA_12"/>
    <property type="match status" value="1"/>
</dbReference>
<dbReference type="GO" id="GO:0031048">
    <property type="term" value="P:regulatory ncRNA-mediated heterochromatin formation"/>
    <property type="evidence" value="ECO:0007669"/>
    <property type="project" value="TreeGrafter"/>
</dbReference>
<dbReference type="Gene3D" id="3.40.50.300">
    <property type="entry name" value="P-loop containing nucleotide triphosphate hydrolases"/>
    <property type="match status" value="3"/>
</dbReference>
<reference evidence="6" key="1">
    <citation type="submission" date="2022-11" db="UniProtKB">
        <authorList>
            <consortium name="WormBaseParasite"/>
        </authorList>
    </citation>
    <scope>IDENTIFICATION</scope>
</reference>
<dbReference type="InterPro" id="IPR041679">
    <property type="entry name" value="DNA2/NAM7-like_C"/>
</dbReference>
<dbReference type="InterPro" id="IPR027417">
    <property type="entry name" value="P-loop_NTPase"/>
</dbReference>
<evidence type="ECO:0000313" key="6">
    <source>
        <dbReference type="WBParaSite" id="PgR066_g014_t02"/>
    </source>
</evidence>
<protein>
    <submittedName>
        <fullName evidence="6">NFX1-type zinc finger-containing protein 1</fullName>
    </submittedName>
</protein>
<feature type="compositionally biased region" description="Polar residues" evidence="1">
    <location>
        <begin position="190"/>
        <end position="203"/>
    </location>
</feature>
<feature type="domain" description="ZNFX1" evidence="4">
    <location>
        <begin position="521"/>
        <end position="621"/>
    </location>
</feature>
<evidence type="ECO:0000259" key="2">
    <source>
        <dbReference type="Pfam" id="PF13086"/>
    </source>
</evidence>
<dbReference type="InterPro" id="IPR047187">
    <property type="entry name" value="SF1_C_Upf1"/>
</dbReference>
<dbReference type="Proteomes" id="UP000887569">
    <property type="component" value="Unplaced"/>
</dbReference>
<feature type="domain" description="DNA2/NAM7 helicase helicase" evidence="2">
    <location>
        <begin position="709"/>
        <end position="880"/>
    </location>
</feature>
<dbReference type="InterPro" id="IPR041677">
    <property type="entry name" value="DNA2/NAM7_AAA_11"/>
</dbReference>
<dbReference type="SUPFAM" id="SSF52540">
    <property type="entry name" value="P-loop containing nucleoside triphosphate hydrolases"/>
    <property type="match status" value="1"/>
</dbReference>
<dbReference type="PANTHER" id="PTHR10887">
    <property type="entry name" value="DNA2/NAM7 HELICASE FAMILY"/>
    <property type="match status" value="1"/>
</dbReference>
<evidence type="ECO:0000313" key="5">
    <source>
        <dbReference type="Proteomes" id="UP000887569"/>
    </source>
</evidence>
<feature type="region of interest" description="Disordered" evidence="1">
    <location>
        <begin position="190"/>
        <end position="209"/>
    </location>
</feature>